<dbReference type="PANTHER" id="PTHR43685:SF2">
    <property type="entry name" value="GLYCOSYLTRANSFERASE 2-LIKE DOMAIN-CONTAINING PROTEIN"/>
    <property type="match status" value="1"/>
</dbReference>
<comment type="caution">
    <text evidence="2">The sequence shown here is derived from an EMBL/GenBank/DDBJ whole genome shotgun (WGS) entry which is preliminary data.</text>
</comment>
<dbReference type="Gene3D" id="3.90.550.10">
    <property type="entry name" value="Spore Coat Polysaccharide Biosynthesis Protein SpsA, Chain A"/>
    <property type="match status" value="1"/>
</dbReference>
<organism evidence="2 3">
    <name type="scientific">Halomonas campaniensis</name>
    <dbReference type="NCBI Taxonomy" id="213554"/>
    <lineage>
        <taxon>Bacteria</taxon>
        <taxon>Pseudomonadati</taxon>
        <taxon>Pseudomonadota</taxon>
        <taxon>Gammaproteobacteria</taxon>
        <taxon>Oceanospirillales</taxon>
        <taxon>Halomonadaceae</taxon>
        <taxon>Halomonas</taxon>
    </lineage>
</organism>
<dbReference type="RefSeq" id="WP_183331115.1">
    <property type="nucleotide sequence ID" value="NZ_JACHZF010000011.1"/>
</dbReference>
<evidence type="ECO:0000313" key="2">
    <source>
        <dbReference type="EMBL" id="MBB3330954.1"/>
    </source>
</evidence>
<dbReference type="PANTHER" id="PTHR43685">
    <property type="entry name" value="GLYCOSYLTRANSFERASE"/>
    <property type="match status" value="1"/>
</dbReference>
<dbReference type="GO" id="GO:0044010">
    <property type="term" value="P:single-species biofilm formation"/>
    <property type="evidence" value="ECO:0007669"/>
    <property type="project" value="TreeGrafter"/>
</dbReference>
<evidence type="ECO:0000313" key="3">
    <source>
        <dbReference type="Proteomes" id="UP000553442"/>
    </source>
</evidence>
<dbReference type="AlphaFoldDB" id="A0A7W5K2Y1"/>
<gene>
    <name evidence="2" type="ORF">BDK63_001829</name>
</gene>
<dbReference type="CDD" id="cd00761">
    <property type="entry name" value="Glyco_tranf_GTA_type"/>
    <property type="match status" value="1"/>
</dbReference>
<dbReference type="InterPro" id="IPR001173">
    <property type="entry name" value="Glyco_trans_2-like"/>
</dbReference>
<feature type="domain" description="Glycosyltransferase 2-like" evidence="1">
    <location>
        <begin position="16"/>
        <end position="169"/>
    </location>
</feature>
<reference evidence="2 3" key="1">
    <citation type="submission" date="2020-08" db="EMBL/GenBank/DDBJ databases">
        <title>Genomic Encyclopedia of Archaeal and Bacterial Type Strains, Phase II (KMG-II): from individual species to whole genera.</title>
        <authorList>
            <person name="Goeker M."/>
        </authorList>
    </citation>
    <scope>NUCLEOTIDE SEQUENCE [LARGE SCALE GENOMIC DNA]</scope>
    <source>
        <strain evidence="2 3">5AG</strain>
    </source>
</reference>
<keyword evidence="2" id="KW-0808">Transferase</keyword>
<dbReference type="EMBL" id="JACHZF010000011">
    <property type="protein sequence ID" value="MBB3330954.1"/>
    <property type="molecule type" value="Genomic_DNA"/>
</dbReference>
<dbReference type="SUPFAM" id="SSF53448">
    <property type="entry name" value="Nucleotide-diphospho-sugar transferases"/>
    <property type="match status" value="1"/>
</dbReference>
<protein>
    <submittedName>
        <fullName evidence="2">Glycosyltransferase involved in cell wall biosynthesis</fullName>
    </submittedName>
</protein>
<evidence type="ECO:0000259" key="1">
    <source>
        <dbReference type="Pfam" id="PF00535"/>
    </source>
</evidence>
<dbReference type="GO" id="GO:0016740">
    <property type="term" value="F:transferase activity"/>
    <property type="evidence" value="ECO:0007669"/>
    <property type="project" value="UniProtKB-KW"/>
</dbReference>
<dbReference type="InterPro" id="IPR029044">
    <property type="entry name" value="Nucleotide-diphossugar_trans"/>
</dbReference>
<accession>A0A7W5K2Y1</accession>
<dbReference type="Pfam" id="PF00535">
    <property type="entry name" value="Glycos_transf_2"/>
    <property type="match status" value="1"/>
</dbReference>
<keyword evidence="3" id="KW-1185">Reference proteome</keyword>
<sequence>MKKNEAPAPGNIPFFSVIIPVHNKAEYLEKSLACVYAQTFRSFEVIAVDDCSTDGSLELLQRHEGEGKLSLYQRNIPGPGGYAARNLGVSKARAEWVVFFDADDSMHDNHLSILHAAIAENEGLDFFCNNYVMKVGDKDVGKNKGIRSGRYNKLDGLTFFAHNDFIHMNSACTRKGFFDRLGGFPEGRYKRGGDVYFWVKLLARVDEFYYCDVITSEWHLDNSHVTKNPANLTVHPLADFIEVENPELDRECDLQLRRIINRKIIAWATEKKLQGRRCYQDFPHVSLKGLGYENVIRMLVLSMPFGVYQAVIDMKRSWRA</sequence>
<dbReference type="InterPro" id="IPR050834">
    <property type="entry name" value="Glycosyltransf_2"/>
</dbReference>
<name>A0A7W5K2Y1_9GAMM</name>
<proteinExistence type="predicted"/>
<dbReference type="Proteomes" id="UP000553442">
    <property type="component" value="Unassembled WGS sequence"/>
</dbReference>